<dbReference type="Gene3D" id="3.10.490.20">
    <property type="match status" value="1"/>
</dbReference>
<dbReference type="Gene3D" id="1.10.8.720">
    <property type="entry name" value="Region D6 of dynein motor"/>
    <property type="match status" value="1"/>
</dbReference>
<dbReference type="InterPro" id="IPR004273">
    <property type="entry name" value="Dynein_heavy_D6_P-loop"/>
</dbReference>
<dbReference type="PANTHER" id="PTHR46961">
    <property type="entry name" value="DYNEIN HEAVY CHAIN 1, AXONEMAL-LIKE PROTEIN"/>
    <property type="match status" value="1"/>
</dbReference>
<feature type="domain" description="Dynein heavy chain region D6 P-loop" evidence="1">
    <location>
        <begin position="10"/>
        <end position="120"/>
    </location>
</feature>
<evidence type="ECO:0000259" key="3">
    <source>
        <dbReference type="Pfam" id="PF18199"/>
    </source>
</evidence>
<dbReference type="FunFam" id="1.10.8.720:FF:000015">
    <property type="entry name" value="Dynein heavy chain 5, axonemal"/>
    <property type="match status" value="1"/>
</dbReference>
<protein>
    <submittedName>
        <fullName evidence="5">Dynein heavy chain 8, axonemal-like</fullName>
    </submittedName>
</protein>
<evidence type="ECO:0000313" key="4">
    <source>
        <dbReference type="Proteomes" id="UP000085678"/>
    </source>
</evidence>
<dbReference type="Gene3D" id="1.20.1270.280">
    <property type="match status" value="1"/>
</dbReference>
<dbReference type="InterPro" id="IPR041228">
    <property type="entry name" value="Dynein_C"/>
</dbReference>
<evidence type="ECO:0000259" key="1">
    <source>
        <dbReference type="Pfam" id="PF03028"/>
    </source>
</evidence>
<dbReference type="InterPro" id="IPR042219">
    <property type="entry name" value="AAA_lid_11_sf"/>
</dbReference>
<keyword evidence="4" id="KW-1185">Reference proteome</keyword>
<feature type="domain" description="Dynein heavy chain C-terminal" evidence="3">
    <location>
        <begin position="405"/>
        <end position="696"/>
    </location>
</feature>
<dbReference type="InterPro" id="IPR027417">
    <property type="entry name" value="P-loop_NTPase"/>
</dbReference>
<dbReference type="RefSeq" id="XP_023932050.1">
    <property type="nucleotide sequence ID" value="XM_024076282.1"/>
</dbReference>
<dbReference type="GO" id="GO:0045505">
    <property type="term" value="F:dynein intermediate chain binding"/>
    <property type="evidence" value="ECO:0007669"/>
    <property type="project" value="InterPro"/>
</dbReference>
<dbReference type="AlphaFoldDB" id="A0A2R2MP90"/>
<organism evidence="4 5">
    <name type="scientific">Lingula anatina</name>
    <name type="common">Brachiopod</name>
    <name type="synonym">Lingula unguis</name>
    <dbReference type="NCBI Taxonomy" id="7574"/>
    <lineage>
        <taxon>Eukaryota</taxon>
        <taxon>Metazoa</taxon>
        <taxon>Spiralia</taxon>
        <taxon>Lophotrochozoa</taxon>
        <taxon>Brachiopoda</taxon>
        <taxon>Linguliformea</taxon>
        <taxon>Lingulata</taxon>
        <taxon>Lingulida</taxon>
        <taxon>Linguloidea</taxon>
        <taxon>Lingulidae</taxon>
        <taxon>Lingula</taxon>
    </lineage>
</organism>
<dbReference type="InterPro" id="IPR041658">
    <property type="entry name" value="AAA_lid_11"/>
</dbReference>
<dbReference type="InterPro" id="IPR043160">
    <property type="entry name" value="Dynein_C_barrel"/>
</dbReference>
<evidence type="ECO:0000259" key="2">
    <source>
        <dbReference type="Pfam" id="PF18198"/>
    </source>
</evidence>
<dbReference type="Proteomes" id="UP000085678">
    <property type="component" value="Unplaced"/>
</dbReference>
<reference evidence="5" key="1">
    <citation type="submission" date="2025-08" db="UniProtKB">
        <authorList>
            <consortium name="RefSeq"/>
        </authorList>
    </citation>
    <scope>IDENTIFICATION</scope>
    <source>
        <tissue evidence="5">Gonads</tissue>
    </source>
</reference>
<dbReference type="Pfam" id="PF18198">
    <property type="entry name" value="AAA_lid_11"/>
    <property type="match status" value="1"/>
</dbReference>
<dbReference type="GO" id="GO:0008569">
    <property type="term" value="F:minus-end-directed microtubule motor activity"/>
    <property type="evidence" value="ECO:0007669"/>
    <property type="project" value="InterPro"/>
</dbReference>
<feature type="domain" description="Dynein heavy chain AAA lid" evidence="2">
    <location>
        <begin position="152"/>
        <end position="309"/>
    </location>
</feature>
<dbReference type="GO" id="GO:0030286">
    <property type="term" value="C:dynein complex"/>
    <property type="evidence" value="ECO:0007669"/>
    <property type="project" value="InterPro"/>
</dbReference>
<proteinExistence type="predicted"/>
<dbReference type="GO" id="GO:0007018">
    <property type="term" value="P:microtubule-based movement"/>
    <property type="evidence" value="ECO:0007669"/>
    <property type="project" value="InterPro"/>
</dbReference>
<evidence type="ECO:0000313" key="5">
    <source>
        <dbReference type="RefSeq" id="XP_023932050.1"/>
    </source>
</evidence>
<dbReference type="Gene3D" id="3.40.50.300">
    <property type="entry name" value="P-loop containing nucleotide triphosphate hydrolases"/>
    <property type="match status" value="1"/>
</dbReference>
<accession>A0A2R2MP90</accession>
<sequence>MLLRQSNMDIPILLMYTDECETAETLFSDFALRKQSRTRVLTVSDPASEKHARKYMIKGMKEGLWVLLHNAHNSPHLLQNIEAILEENLDTMDPQFRCWISVQAGHPNVPVRILQNTVKVLVDSPKIMKDNLIRAFSWVDADILKQSSRPEWPAFLHNICYLHGTIRLRARFGKGGWNNHEDFLKIGNNELFEALALAITEFRDNLTCIGPDGSAVPRNTSWNGIRYMLSEVIYGSYVSDPYDQQTLSAIIDYWISPNATKKDFELARLKYRHPQAFFAPHIRLNALMSSLEGIPNHFLDVPEACHLHQSSEYGASKAFYEALMDRGLKGFEVCLLGDDQYVFTRLNRVFDNMPQSENLSHKLFPRPPTPFEGPPIAQVSMHSLNPQIVNMGVFATASFAAMKLRKDVELWEICHTTIPKVPKAFSKEYVLEKIKKNERIDPEAPFYLWIQKECEQMHALLTDIKSTLVAIKNACELGTFGDQLTPDMILAADDLYHMRIPRTWCALSGHSAPPQNYPLGQWLTSLTERNQHFEKIIILGREKMPAYWLGAFFNPKALLALLKQDSHKHYSVDRSGSVEPFVFQTEITARDKDHLRDPPQEGMFVFGLYMWGCAWEKTTGELLDLPPKHGCTPLPVVHITCWPQSEKPNIQDPTRAAETYACPLFHSRTAPRDPIMEIDVRRENIPATRWALRGLSATIRPY</sequence>
<dbReference type="OrthoDB" id="10251809at2759"/>
<dbReference type="Pfam" id="PF18199">
    <property type="entry name" value="Dynein_C"/>
    <property type="match status" value="1"/>
</dbReference>
<dbReference type="GO" id="GO:0051959">
    <property type="term" value="F:dynein light intermediate chain binding"/>
    <property type="evidence" value="ECO:0007669"/>
    <property type="project" value="InterPro"/>
</dbReference>
<dbReference type="STRING" id="7574.A0A2R2MP90"/>
<dbReference type="PANTHER" id="PTHR46961:SF15">
    <property type="entry name" value="AAA+ ATPASE DOMAIN-CONTAINING PROTEIN"/>
    <property type="match status" value="1"/>
</dbReference>
<gene>
    <name evidence="5" type="primary">LOC112042189</name>
</gene>
<dbReference type="Pfam" id="PF03028">
    <property type="entry name" value="Dynein_heavy"/>
    <property type="match status" value="1"/>
</dbReference>
<name>A0A2R2MP90_LINAN</name>
<dbReference type="InParanoid" id="A0A2R2MP90"/>
<dbReference type="KEGG" id="lak:112042189"/>
<dbReference type="GeneID" id="112042189"/>
<dbReference type="InterPro" id="IPR026983">
    <property type="entry name" value="DHC"/>
</dbReference>